<reference evidence="3" key="1">
    <citation type="submission" date="2020-02" db="EMBL/GenBank/DDBJ databases">
        <authorList>
            <person name="Meier V. D."/>
        </authorList>
    </citation>
    <scope>NUCLEOTIDE SEQUENCE</scope>
    <source>
        <strain evidence="3">AVDCRST_MAG11</strain>
    </source>
</reference>
<proteinExistence type="inferred from homology"/>
<dbReference type="Gene3D" id="1.10.166.10">
    <property type="entry name" value="Tetrahydrodipicolinate-N-succinyltransferase, N-terminal domain"/>
    <property type="match status" value="1"/>
</dbReference>
<dbReference type="InterPro" id="IPR001451">
    <property type="entry name" value="Hexapep"/>
</dbReference>
<gene>
    <name evidence="3" type="ORF">AVDCRST_MAG11-2847</name>
</gene>
<dbReference type="InterPro" id="IPR037133">
    <property type="entry name" value="THP_succinylTrfase_N_sf"/>
</dbReference>
<evidence type="ECO:0000256" key="1">
    <source>
        <dbReference type="ARBA" id="ARBA00007274"/>
    </source>
</evidence>
<evidence type="ECO:0000313" key="3">
    <source>
        <dbReference type="EMBL" id="CAA9338320.1"/>
    </source>
</evidence>
<keyword evidence="3" id="KW-0012">Acyltransferase</keyword>
<comment type="similarity">
    <text evidence="1">Belongs to the transferase hexapeptide repeat family.</text>
</comment>
<dbReference type="GO" id="GO:0008666">
    <property type="term" value="F:2,3,4,5-tetrahydropyridine-2,6-dicarboxylate N-succinyltransferase activity"/>
    <property type="evidence" value="ECO:0007669"/>
    <property type="project" value="UniProtKB-EC"/>
</dbReference>
<protein>
    <submittedName>
        <fullName evidence="3">2,3,4,5-tetrahydropyridine-2,6-dicarboxylate N-succinyltransferase</fullName>
        <ecNumber evidence="3">2.3.1.117</ecNumber>
    </submittedName>
</protein>
<dbReference type="EMBL" id="CADCTU010000625">
    <property type="protein sequence ID" value="CAA9338320.1"/>
    <property type="molecule type" value="Genomic_DNA"/>
</dbReference>
<evidence type="ECO:0000259" key="2">
    <source>
        <dbReference type="Pfam" id="PF14805"/>
    </source>
</evidence>
<dbReference type="InterPro" id="IPR011004">
    <property type="entry name" value="Trimer_LpxA-like_sf"/>
</dbReference>
<dbReference type="AlphaFoldDB" id="A0A6J4LNY7"/>
<accession>A0A6J4LNY7</accession>
<organism evidence="3">
    <name type="scientific">uncultured Gemmatimonadaceae bacterium</name>
    <dbReference type="NCBI Taxonomy" id="246130"/>
    <lineage>
        <taxon>Bacteria</taxon>
        <taxon>Pseudomonadati</taxon>
        <taxon>Gemmatimonadota</taxon>
        <taxon>Gemmatimonadia</taxon>
        <taxon>Gemmatimonadales</taxon>
        <taxon>Gemmatimonadaceae</taxon>
        <taxon>environmental samples</taxon>
    </lineage>
</organism>
<dbReference type="SUPFAM" id="SSF51161">
    <property type="entry name" value="Trimeric LpxA-like enzymes"/>
    <property type="match status" value="1"/>
</dbReference>
<dbReference type="Pfam" id="PF14602">
    <property type="entry name" value="Hexapep_2"/>
    <property type="match status" value="1"/>
</dbReference>
<dbReference type="CDD" id="cd03350">
    <property type="entry name" value="LbH_THP_succinylT"/>
    <property type="match status" value="1"/>
</dbReference>
<dbReference type="EC" id="2.3.1.117" evidence="3"/>
<name>A0A6J4LNY7_9BACT</name>
<dbReference type="NCBIfam" id="NF008808">
    <property type="entry name" value="PRK11830.1"/>
    <property type="match status" value="1"/>
</dbReference>
<keyword evidence="3" id="KW-0808">Transferase</keyword>
<sequence length="291" mass="30785">MTTSPCDPAVLRARFEEIAALPAGAELPRDAHTLIEQLLIMLERGQVRAAERGDDGRWRAVPWVKQGILVGFRAGRMVDMSLSGIAHRSAFQFFDKHTYPTRSFRLEDQVRIVPGGSTIRRGAHVAPGVVCMPPMYINVGAYVATGTMVDSHALVGSCAQIGARVHLSAAAQIGGVLEPVNASPVVIEDDVVVGGNCGVYEGTVVRAKAVLAAGVVLTRGTPVFDLVAETVHRGTADAPLEIPAGAVVVPGARAVRGAWAAAEGLSLQTPVIVKYRDEKTDLATALEGWLR</sequence>
<dbReference type="Gene3D" id="2.160.10.10">
    <property type="entry name" value="Hexapeptide repeat proteins"/>
    <property type="match status" value="1"/>
</dbReference>
<dbReference type="InterPro" id="IPR023180">
    <property type="entry name" value="THP_succinylTrfase_dom1"/>
</dbReference>
<dbReference type="Pfam" id="PF14805">
    <property type="entry name" value="THDPS_N_2"/>
    <property type="match status" value="1"/>
</dbReference>
<feature type="domain" description="Tetrahydrodipicolinate-N-succinyltransferase chain A" evidence="2">
    <location>
        <begin position="15"/>
        <end position="73"/>
    </location>
</feature>